<sequence length="45" mass="4991">MKAGQASNVEPTTLLSMPNMPMTEFLQRPVALSRGLTFFLPKILL</sequence>
<evidence type="ECO:0000313" key="1">
    <source>
        <dbReference type="EMBL" id="QRC90816.1"/>
    </source>
</evidence>
<organism evidence="1 2">
    <name type="scientific">Phaeosphaeria nodorum (strain SN15 / ATCC MYA-4574 / FGSC 10173)</name>
    <name type="common">Glume blotch fungus</name>
    <name type="synonym">Parastagonospora nodorum</name>
    <dbReference type="NCBI Taxonomy" id="321614"/>
    <lineage>
        <taxon>Eukaryota</taxon>
        <taxon>Fungi</taxon>
        <taxon>Dikarya</taxon>
        <taxon>Ascomycota</taxon>
        <taxon>Pezizomycotina</taxon>
        <taxon>Dothideomycetes</taxon>
        <taxon>Pleosporomycetidae</taxon>
        <taxon>Pleosporales</taxon>
        <taxon>Pleosporineae</taxon>
        <taxon>Phaeosphaeriaceae</taxon>
        <taxon>Parastagonospora</taxon>
    </lineage>
</organism>
<name>A0A7U2EPV7_PHANO</name>
<proteinExistence type="predicted"/>
<reference evidence="2" key="1">
    <citation type="journal article" date="2021" name="BMC Genomics">
        <title>Chromosome-level genome assembly and manually-curated proteome of model necrotroph Parastagonospora nodorum Sn15 reveals a genome-wide trove of candidate effector homologs, and redundancy of virulence-related functions within an accessory chromosome.</title>
        <authorList>
            <person name="Bertazzoni S."/>
            <person name="Jones D.A.B."/>
            <person name="Phan H.T."/>
            <person name="Tan K.-C."/>
            <person name="Hane J.K."/>
        </authorList>
    </citation>
    <scope>NUCLEOTIDE SEQUENCE [LARGE SCALE GENOMIC DNA]</scope>
    <source>
        <strain evidence="2">SN15 / ATCC MYA-4574 / FGSC 10173)</strain>
    </source>
</reference>
<dbReference type="EMBL" id="CP069023">
    <property type="protein sequence ID" value="QRC90816.1"/>
    <property type="molecule type" value="Genomic_DNA"/>
</dbReference>
<dbReference type="AlphaFoldDB" id="A0A7U2EPV7"/>
<evidence type="ECO:0000313" key="2">
    <source>
        <dbReference type="Proteomes" id="UP000663193"/>
    </source>
</evidence>
<dbReference type="VEuPathDB" id="FungiDB:JI435_400620"/>
<protein>
    <submittedName>
        <fullName evidence="1">Uncharacterized protein</fullName>
    </submittedName>
</protein>
<gene>
    <name evidence="1" type="ORF">JI435_400620</name>
</gene>
<keyword evidence="2" id="KW-1185">Reference proteome</keyword>
<dbReference type="Proteomes" id="UP000663193">
    <property type="component" value="Chromosome 1"/>
</dbReference>
<accession>A0A7U2EPV7</accession>